<gene>
    <name evidence="1" type="ORF">FC56_GL000016</name>
</gene>
<dbReference type="AlphaFoldDB" id="A0A0R2CWD9"/>
<keyword evidence="2" id="KW-1185">Reference proteome</keyword>
<evidence type="ECO:0000313" key="2">
    <source>
        <dbReference type="Proteomes" id="UP000051256"/>
    </source>
</evidence>
<dbReference type="PATRIC" id="fig|1423802.4.peg.17"/>
<accession>A0A0R2CWD9</accession>
<dbReference type="STRING" id="1423802.FC56_GL000016"/>
<comment type="caution">
    <text evidence="1">The sequence shown here is derived from an EMBL/GenBank/DDBJ whole genome shotgun (WGS) entry which is preliminary data.</text>
</comment>
<organism evidence="1 2">
    <name type="scientific">Lentilactobacillus senioris DSM 24302 = JCM 17472</name>
    <dbReference type="NCBI Taxonomy" id="1423802"/>
    <lineage>
        <taxon>Bacteria</taxon>
        <taxon>Bacillati</taxon>
        <taxon>Bacillota</taxon>
        <taxon>Bacilli</taxon>
        <taxon>Lactobacillales</taxon>
        <taxon>Lactobacillaceae</taxon>
        <taxon>Lentilactobacillus</taxon>
    </lineage>
</organism>
<dbReference type="EMBL" id="AYZR01000007">
    <property type="protein sequence ID" value="KRM94036.1"/>
    <property type="molecule type" value="Genomic_DNA"/>
</dbReference>
<sequence>MNSKLPEWYFQELEQIQSNFDERQVDLALPRALKLYEQYQTFDANKLLVHALLLNGEDDVAVSYLTDFEHQYQVNTALITDVLNTLLTHHAFVLGWQLNYKLDLQKDDIIETAEQSYQLSNAKKIAGLTRKVSSVGTLALEEQSVVLKQAKYLPLSSYRVAVQLVLQDPDVWQPVKSDVLQTLKLAGVTGSIIVTGKFQSTGAVKLATIPTDIQGPVFQQIKEVLWKKVGAIDPVQWQIAEKELFLQSAYLYPNADQIIQDPDVWAELLVQKLRGERPVTTDESAEKLLNVQDQLDQKIHEDLGF</sequence>
<protein>
    <submittedName>
        <fullName evidence="1">Uncharacterized protein</fullName>
    </submittedName>
</protein>
<evidence type="ECO:0000313" key="1">
    <source>
        <dbReference type="EMBL" id="KRM94036.1"/>
    </source>
</evidence>
<proteinExistence type="predicted"/>
<dbReference type="Proteomes" id="UP000051256">
    <property type="component" value="Unassembled WGS sequence"/>
</dbReference>
<dbReference type="RefSeq" id="WP_056977963.1">
    <property type="nucleotide sequence ID" value="NZ_AYZR01000007.1"/>
</dbReference>
<name>A0A0R2CWD9_9LACO</name>
<reference evidence="1 2" key="1">
    <citation type="journal article" date="2015" name="Genome Announc.">
        <title>Expanding the biotechnology potential of lactobacilli through comparative genomics of 213 strains and associated genera.</title>
        <authorList>
            <person name="Sun Z."/>
            <person name="Harris H.M."/>
            <person name="McCann A."/>
            <person name="Guo C."/>
            <person name="Argimon S."/>
            <person name="Zhang W."/>
            <person name="Yang X."/>
            <person name="Jeffery I.B."/>
            <person name="Cooney J.C."/>
            <person name="Kagawa T.F."/>
            <person name="Liu W."/>
            <person name="Song Y."/>
            <person name="Salvetti E."/>
            <person name="Wrobel A."/>
            <person name="Rasinkangas P."/>
            <person name="Parkhill J."/>
            <person name="Rea M.C."/>
            <person name="O'Sullivan O."/>
            <person name="Ritari J."/>
            <person name="Douillard F.P."/>
            <person name="Paul Ross R."/>
            <person name="Yang R."/>
            <person name="Briner A.E."/>
            <person name="Felis G.E."/>
            <person name="de Vos W.M."/>
            <person name="Barrangou R."/>
            <person name="Klaenhammer T.R."/>
            <person name="Caufield P.W."/>
            <person name="Cui Y."/>
            <person name="Zhang H."/>
            <person name="O'Toole P.W."/>
        </authorList>
    </citation>
    <scope>NUCLEOTIDE SEQUENCE [LARGE SCALE GENOMIC DNA]</scope>
    <source>
        <strain evidence="1 2">DSM 24302</strain>
    </source>
</reference>